<dbReference type="OrthoDB" id="2914378at2759"/>
<evidence type="ECO:0000256" key="1">
    <source>
        <dbReference type="ARBA" id="ARBA00001946"/>
    </source>
</evidence>
<reference evidence="18" key="1">
    <citation type="submission" date="2016-04" db="UniProtKB">
        <authorList>
            <consortium name="WormBaseParasite"/>
        </authorList>
    </citation>
    <scope>IDENTIFICATION</scope>
</reference>
<keyword evidence="6" id="KW-0479">Metal-binding</keyword>
<dbReference type="InterPro" id="IPR011009">
    <property type="entry name" value="Kinase-like_dom_sf"/>
</dbReference>
<dbReference type="CDD" id="cd01093">
    <property type="entry name" value="CRIB_PAK_like"/>
    <property type="match status" value="1"/>
</dbReference>
<dbReference type="PROSITE" id="PS00107">
    <property type="entry name" value="PROTEIN_KINASE_ATP"/>
    <property type="match status" value="1"/>
</dbReference>
<name>A0A158R7L6_TAEAS</name>
<gene>
    <name evidence="16" type="ORF">TASK_LOCUS4052</name>
</gene>
<feature type="compositionally biased region" description="Acidic residues" evidence="14">
    <location>
        <begin position="450"/>
        <end position="459"/>
    </location>
</feature>
<dbReference type="InterPro" id="IPR036936">
    <property type="entry name" value="CRIB_dom_sf"/>
</dbReference>
<evidence type="ECO:0000313" key="17">
    <source>
        <dbReference type="Proteomes" id="UP000282613"/>
    </source>
</evidence>
<evidence type="ECO:0000256" key="9">
    <source>
        <dbReference type="ARBA" id="ARBA00022840"/>
    </source>
</evidence>
<dbReference type="InterPro" id="IPR008271">
    <property type="entry name" value="Ser/Thr_kinase_AS"/>
</dbReference>
<dbReference type="PROSITE" id="PS00108">
    <property type="entry name" value="PROTEIN_KINASE_ST"/>
    <property type="match status" value="1"/>
</dbReference>
<evidence type="ECO:0000259" key="15">
    <source>
        <dbReference type="PROSITE" id="PS50011"/>
    </source>
</evidence>
<dbReference type="EC" id="2.7.11.1" evidence="3"/>
<evidence type="ECO:0000256" key="7">
    <source>
        <dbReference type="ARBA" id="ARBA00022741"/>
    </source>
</evidence>
<dbReference type="Gene3D" id="3.90.810.10">
    <property type="entry name" value="CRIB domain"/>
    <property type="match status" value="1"/>
</dbReference>
<comment type="cofactor">
    <cofactor evidence="1">
        <name>Mg(2+)</name>
        <dbReference type="ChEBI" id="CHEBI:18420"/>
    </cofactor>
</comment>
<evidence type="ECO:0000256" key="12">
    <source>
        <dbReference type="ARBA" id="ARBA00048679"/>
    </source>
</evidence>
<dbReference type="EMBL" id="UYRS01018325">
    <property type="protein sequence ID" value="VDK32786.1"/>
    <property type="molecule type" value="Genomic_DNA"/>
</dbReference>
<dbReference type="GO" id="GO:0004674">
    <property type="term" value="F:protein serine/threonine kinase activity"/>
    <property type="evidence" value="ECO:0007669"/>
    <property type="project" value="UniProtKB-KW"/>
</dbReference>
<dbReference type="InterPro" id="IPR051931">
    <property type="entry name" value="PAK3-like"/>
</dbReference>
<feature type="region of interest" description="Disordered" evidence="14">
    <location>
        <begin position="449"/>
        <end position="506"/>
    </location>
</feature>
<keyword evidence="9 13" id="KW-0067">ATP-binding</keyword>
<evidence type="ECO:0000256" key="6">
    <source>
        <dbReference type="ARBA" id="ARBA00022723"/>
    </source>
</evidence>
<evidence type="ECO:0000256" key="14">
    <source>
        <dbReference type="SAM" id="MobiDB-lite"/>
    </source>
</evidence>
<keyword evidence="17" id="KW-1185">Reference proteome</keyword>
<dbReference type="WBParaSite" id="TASK_0000405101-mRNA-1">
    <property type="protein sequence ID" value="TASK_0000405101-mRNA-1"/>
    <property type="gene ID" value="TASK_0000405101"/>
</dbReference>
<dbReference type="SMART" id="SM00220">
    <property type="entry name" value="S_TKc"/>
    <property type="match status" value="1"/>
</dbReference>
<comment type="catalytic activity">
    <reaction evidence="12">
        <text>L-seryl-[protein] + ATP = O-phospho-L-seryl-[protein] + ADP + H(+)</text>
        <dbReference type="Rhea" id="RHEA:17989"/>
        <dbReference type="Rhea" id="RHEA-COMP:9863"/>
        <dbReference type="Rhea" id="RHEA-COMP:11604"/>
        <dbReference type="ChEBI" id="CHEBI:15378"/>
        <dbReference type="ChEBI" id="CHEBI:29999"/>
        <dbReference type="ChEBI" id="CHEBI:30616"/>
        <dbReference type="ChEBI" id="CHEBI:83421"/>
        <dbReference type="ChEBI" id="CHEBI:456216"/>
        <dbReference type="EC" id="2.7.11.1"/>
    </reaction>
</comment>
<comment type="similarity">
    <text evidence="2">Belongs to the protein kinase superfamily. STE Ser/Thr protein kinase family. STE20 subfamily.</text>
</comment>
<comment type="catalytic activity">
    <reaction evidence="11">
        <text>L-threonyl-[protein] + ATP = O-phospho-L-threonyl-[protein] + ADP + H(+)</text>
        <dbReference type="Rhea" id="RHEA:46608"/>
        <dbReference type="Rhea" id="RHEA-COMP:11060"/>
        <dbReference type="Rhea" id="RHEA-COMP:11605"/>
        <dbReference type="ChEBI" id="CHEBI:15378"/>
        <dbReference type="ChEBI" id="CHEBI:30013"/>
        <dbReference type="ChEBI" id="CHEBI:30616"/>
        <dbReference type="ChEBI" id="CHEBI:61977"/>
        <dbReference type="ChEBI" id="CHEBI:456216"/>
        <dbReference type="EC" id="2.7.11.1"/>
    </reaction>
</comment>
<dbReference type="PANTHER" id="PTHR45832">
    <property type="entry name" value="SERINE/THREONINE-PROTEIN KINASE SAMKA-RELATED-RELATED"/>
    <property type="match status" value="1"/>
</dbReference>
<dbReference type="FunFam" id="3.30.200.20:FF:000705">
    <property type="entry name" value="Non-specific serine/threonine protein kinase"/>
    <property type="match status" value="1"/>
</dbReference>
<dbReference type="SUPFAM" id="SSF56112">
    <property type="entry name" value="Protein kinase-like (PK-like)"/>
    <property type="match status" value="1"/>
</dbReference>
<evidence type="ECO:0000313" key="16">
    <source>
        <dbReference type="EMBL" id="VDK32786.1"/>
    </source>
</evidence>
<feature type="region of interest" description="Disordered" evidence="14">
    <location>
        <begin position="1"/>
        <end position="34"/>
    </location>
</feature>
<evidence type="ECO:0000256" key="2">
    <source>
        <dbReference type="ARBA" id="ARBA00008874"/>
    </source>
</evidence>
<dbReference type="FunFam" id="1.10.510.10:FF:000768">
    <property type="entry name" value="Non-specific serine/threonine protein kinase"/>
    <property type="match status" value="1"/>
</dbReference>
<feature type="compositionally biased region" description="Polar residues" evidence="14">
    <location>
        <begin position="1"/>
        <end position="23"/>
    </location>
</feature>
<dbReference type="InterPro" id="IPR017441">
    <property type="entry name" value="Protein_kinase_ATP_BS"/>
</dbReference>
<dbReference type="InterPro" id="IPR000719">
    <property type="entry name" value="Prot_kinase_dom"/>
</dbReference>
<keyword evidence="5" id="KW-0808">Transferase</keyword>
<dbReference type="GO" id="GO:0005524">
    <property type="term" value="F:ATP binding"/>
    <property type="evidence" value="ECO:0007669"/>
    <property type="project" value="UniProtKB-UniRule"/>
</dbReference>
<dbReference type="Gene3D" id="3.30.200.20">
    <property type="entry name" value="Phosphorylase Kinase, domain 1"/>
    <property type="match status" value="1"/>
</dbReference>
<evidence type="ECO:0000256" key="10">
    <source>
        <dbReference type="ARBA" id="ARBA00022842"/>
    </source>
</evidence>
<keyword evidence="8" id="KW-0418">Kinase</keyword>
<dbReference type="PANTHER" id="PTHR45832:SF22">
    <property type="entry name" value="SERINE_THREONINE-PROTEIN KINASE SAMKA-RELATED"/>
    <property type="match status" value="1"/>
</dbReference>
<dbReference type="PROSITE" id="PS50011">
    <property type="entry name" value="PROTEIN_KINASE_DOM"/>
    <property type="match status" value="1"/>
</dbReference>
<dbReference type="InterPro" id="IPR033923">
    <property type="entry name" value="PAK_BD"/>
</dbReference>
<dbReference type="Gene3D" id="1.10.510.10">
    <property type="entry name" value="Transferase(Phosphotransferase) domain 1"/>
    <property type="match status" value="1"/>
</dbReference>
<evidence type="ECO:0000256" key="4">
    <source>
        <dbReference type="ARBA" id="ARBA00022527"/>
    </source>
</evidence>
<evidence type="ECO:0000256" key="5">
    <source>
        <dbReference type="ARBA" id="ARBA00022679"/>
    </source>
</evidence>
<evidence type="ECO:0000256" key="13">
    <source>
        <dbReference type="PROSITE-ProRule" id="PRU10141"/>
    </source>
</evidence>
<sequence length="860" mass="94117">MFSSENPINGQGSSIETWDSQANAFPPAPPLRSSSTMSVFIDVKIKRATADGPPLKPLPLPPRKSSKKVKLFRLSRNSMDPKISFPTNVSHELHVVFDAQTGEFKGMPPAWRQWLQDSNISPRERKQNPELVIEVLQCYDAATQNANQQKFMTQKGVWGHSAGRGRCDNACAGYCNSEPDACCTSRPCCGADQSNPSDRSPPPIPPHQASHGIASPDEGNKHRQSASTHSYTTSGSIIEDGIRNISLYADDETDDSQSCHCPGAHKVEIQPYENVPAILTGLHGTSKRVSASFTGLGGLLTDPFTGEKVDVALADSVEINLPNPKLILALALVSVFEHRFKQIQKSYGLKVQCMHARLFLYLEPTDDESLRTTEEGHLQVLPDIEGGEMEVEAEEAAAAEELSSSASCSSAFVKLQIVNGVLEEDDGETIDEDQPDEDAAMIVVTHMETENEDEVESEADSSPTVPQRQRPRSSSRTHRQHPADLSGAASGAFTAQQRGRAAERTISRPIIAPRSGLGGGGTCRTRSRLRLTESQILEKLSSIVSDGRPCEKYATLERIGHGASGVVYVGEDIATKQKVAIKQMNLRQQPKKDLILNEILVMRAHRNANIVNFLDSFLIGSELWVVMEYLDGGSLTDVVTTACMEEKHIATVCRETLQALNFLHSNHVIHRDIKSDNILLGLDGSVKLTDFGFCAQLSPDEAKRSTMVGTPYWMAPEVVVRKQYGPKVDIWSLGIMTLEMLDGEPPYLSENPLKALYLIAINGKPEIKSKDRLSDELVDFLDCCLEVDVSKRGTAERLLKASKHAIVNVIQPLNAASFQHQFITGTAESVSVLVPLILLARSSSRNEVIQNADLSMPNST</sequence>
<dbReference type="Proteomes" id="UP000282613">
    <property type="component" value="Unassembled WGS sequence"/>
</dbReference>
<dbReference type="AlphaFoldDB" id="A0A158R7L6"/>
<keyword evidence="10" id="KW-0460">Magnesium</keyword>
<feature type="binding site" evidence="13">
    <location>
        <position position="582"/>
    </location>
    <ligand>
        <name>ATP</name>
        <dbReference type="ChEBI" id="CHEBI:30616"/>
    </ligand>
</feature>
<dbReference type="Pfam" id="PF00069">
    <property type="entry name" value="Pkinase"/>
    <property type="match status" value="1"/>
</dbReference>
<keyword evidence="7 13" id="KW-0547">Nucleotide-binding</keyword>
<feature type="domain" description="Protein kinase" evidence="15">
    <location>
        <begin position="553"/>
        <end position="807"/>
    </location>
</feature>
<dbReference type="STRING" id="60517.A0A158R7L6"/>
<accession>A0A158R7L6</accession>
<evidence type="ECO:0000256" key="8">
    <source>
        <dbReference type="ARBA" id="ARBA00022777"/>
    </source>
</evidence>
<reference evidence="16 17" key="2">
    <citation type="submission" date="2018-11" db="EMBL/GenBank/DDBJ databases">
        <authorList>
            <consortium name="Pathogen Informatics"/>
        </authorList>
    </citation>
    <scope>NUCLEOTIDE SEQUENCE [LARGE SCALE GENOMIC DNA]</scope>
</reference>
<evidence type="ECO:0000256" key="11">
    <source>
        <dbReference type="ARBA" id="ARBA00047899"/>
    </source>
</evidence>
<protein>
    <recommendedName>
        <fullName evidence="3">non-specific serine/threonine protein kinase</fullName>
        <ecNumber evidence="3">2.7.11.1</ecNumber>
    </recommendedName>
</protein>
<keyword evidence="4" id="KW-0723">Serine/threonine-protein kinase</keyword>
<dbReference type="GO" id="GO:0046872">
    <property type="term" value="F:metal ion binding"/>
    <property type="evidence" value="ECO:0007669"/>
    <property type="project" value="UniProtKB-KW"/>
</dbReference>
<dbReference type="SMART" id="SM00285">
    <property type="entry name" value="PBD"/>
    <property type="match status" value="1"/>
</dbReference>
<evidence type="ECO:0000256" key="3">
    <source>
        <dbReference type="ARBA" id="ARBA00012513"/>
    </source>
</evidence>
<organism evidence="18">
    <name type="scientific">Taenia asiatica</name>
    <name type="common">Asian tapeworm</name>
    <dbReference type="NCBI Taxonomy" id="60517"/>
    <lineage>
        <taxon>Eukaryota</taxon>
        <taxon>Metazoa</taxon>
        <taxon>Spiralia</taxon>
        <taxon>Lophotrochozoa</taxon>
        <taxon>Platyhelminthes</taxon>
        <taxon>Cestoda</taxon>
        <taxon>Eucestoda</taxon>
        <taxon>Cyclophyllidea</taxon>
        <taxon>Taeniidae</taxon>
        <taxon>Taenia</taxon>
    </lineage>
</organism>
<dbReference type="InterPro" id="IPR000095">
    <property type="entry name" value="CRIB_dom"/>
</dbReference>
<feature type="region of interest" description="Disordered" evidence="14">
    <location>
        <begin position="193"/>
        <end position="233"/>
    </location>
</feature>
<dbReference type="Pfam" id="PF00786">
    <property type="entry name" value="PBD"/>
    <property type="match status" value="1"/>
</dbReference>
<proteinExistence type="inferred from homology"/>
<feature type="compositionally biased region" description="Basic residues" evidence="14">
    <location>
        <begin position="469"/>
        <end position="480"/>
    </location>
</feature>
<evidence type="ECO:0000313" key="18">
    <source>
        <dbReference type="WBParaSite" id="TASK_0000405101-mRNA-1"/>
    </source>
</evidence>